<keyword evidence="4" id="KW-1185">Reference proteome</keyword>
<organism evidence="3 4">
    <name type="scientific">Alosa alosa</name>
    <name type="common">allis shad</name>
    <dbReference type="NCBI Taxonomy" id="278164"/>
    <lineage>
        <taxon>Eukaryota</taxon>
        <taxon>Metazoa</taxon>
        <taxon>Chordata</taxon>
        <taxon>Craniata</taxon>
        <taxon>Vertebrata</taxon>
        <taxon>Euteleostomi</taxon>
        <taxon>Actinopterygii</taxon>
        <taxon>Neopterygii</taxon>
        <taxon>Teleostei</taxon>
        <taxon>Clupei</taxon>
        <taxon>Clupeiformes</taxon>
        <taxon>Clupeoidei</taxon>
        <taxon>Clupeidae</taxon>
        <taxon>Alosa</taxon>
    </lineage>
</organism>
<proteinExistence type="predicted"/>
<feature type="transmembrane region" description="Helical" evidence="2">
    <location>
        <begin position="26"/>
        <end position="47"/>
    </location>
</feature>
<evidence type="ECO:0000313" key="3">
    <source>
        <dbReference type="EMBL" id="KAG5272033.1"/>
    </source>
</evidence>
<keyword evidence="2" id="KW-1133">Transmembrane helix</keyword>
<feature type="compositionally biased region" description="Polar residues" evidence="1">
    <location>
        <begin position="140"/>
        <end position="150"/>
    </location>
</feature>
<evidence type="ECO:0000256" key="1">
    <source>
        <dbReference type="SAM" id="MobiDB-lite"/>
    </source>
</evidence>
<keyword evidence="2" id="KW-0472">Membrane</keyword>
<dbReference type="EMBL" id="JADWDJ010000012">
    <property type="protein sequence ID" value="KAG5272033.1"/>
    <property type="molecule type" value="Genomic_DNA"/>
</dbReference>
<feature type="compositionally biased region" description="Polar residues" evidence="1">
    <location>
        <begin position="89"/>
        <end position="101"/>
    </location>
</feature>
<comment type="caution">
    <text evidence="3">The sequence shown here is derived from an EMBL/GenBank/DDBJ whole genome shotgun (WGS) entry which is preliminary data.</text>
</comment>
<accession>A0AAV6GA69</accession>
<keyword evidence="2" id="KW-0812">Transmembrane</keyword>
<dbReference type="AlphaFoldDB" id="A0AAV6GA69"/>
<evidence type="ECO:0000256" key="2">
    <source>
        <dbReference type="SAM" id="Phobius"/>
    </source>
</evidence>
<feature type="compositionally biased region" description="Basic and acidic residues" evidence="1">
    <location>
        <begin position="129"/>
        <end position="139"/>
    </location>
</feature>
<protein>
    <submittedName>
        <fullName evidence="3">Uncharacterized protein</fullName>
    </submittedName>
</protein>
<reference evidence="3" key="1">
    <citation type="submission" date="2020-10" db="EMBL/GenBank/DDBJ databases">
        <title>Chromosome-scale genome assembly of the Allis shad, Alosa alosa.</title>
        <authorList>
            <person name="Margot Z."/>
            <person name="Christophe K."/>
            <person name="Cabau C."/>
            <person name="Louis A."/>
            <person name="Berthelot C."/>
            <person name="Parey E."/>
            <person name="Roest Crollius H."/>
            <person name="Montfort J."/>
            <person name="Robinson-Rechavi M."/>
            <person name="Bucao C."/>
            <person name="Bouchez O."/>
            <person name="Gislard M."/>
            <person name="Lluch J."/>
            <person name="Milhes M."/>
            <person name="Lampietro C."/>
            <person name="Lopez Roques C."/>
            <person name="Donnadieu C."/>
            <person name="Braasch I."/>
            <person name="Desvignes T."/>
            <person name="Postlethwait J."/>
            <person name="Bobe J."/>
            <person name="Guiguen Y."/>
        </authorList>
    </citation>
    <scope>NUCLEOTIDE SEQUENCE</scope>
    <source>
        <strain evidence="3">M-15738</strain>
        <tissue evidence="3">Blood</tissue>
    </source>
</reference>
<name>A0AAV6GA69_9TELE</name>
<gene>
    <name evidence="3" type="ORF">AALO_G00160910</name>
</gene>
<dbReference type="Proteomes" id="UP000823561">
    <property type="component" value="Chromosome 12"/>
</dbReference>
<sequence>MAVKKSKSVALDSHDLNPLFSMMKGYGPLMALGIIAVLSVCAAFFIYRSTRVQSERNDEKSVTETEEEEETNPIPKKRRMENKHVKFESTGSMDNAQISSRLHSKDQDEGNEASSTYQSSERCGKAQGHRQESVTDHTSVHNGSCASPTSCDGFLDQPEVEAELMDDAAEQRGMQVGSDEDLFVGQGNQQGFITEGQMHATVSESWEDLSGCFEKVCYKMSDLHEKNMIDNSPAQNSSCVVDSAYEDGESEAEKSCGAQSCSSSNDFAYYQQSGQDSPTEHLVKDDFWKTKEKLKS</sequence>
<evidence type="ECO:0000313" key="4">
    <source>
        <dbReference type="Proteomes" id="UP000823561"/>
    </source>
</evidence>
<feature type="region of interest" description="Disordered" evidence="1">
    <location>
        <begin position="55"/>
        <end position="154"/>
    </location>
</feature>
<feature type="compositionally biased region" description="Polar residues" evidence="1">
    <location>
        <begin position="112"/>
        <end position="121"/>
    </location>
</feature>